<proteinExistence type="predicted"/>
<gene>
    <name evidence="2" type="ORF">QR685DRAFT_98105</name>
</gene>
<feature type="coiled-coil region" evidence="1">
    <location>
        <begin position="101"/>
        <end position="280"/>
    </location>
</feature>
<evidence type="ECO:0000256" key="1">
    <source>
        <dbReference type="SAM" id="Coils"/>
    </source>
</evidence>
<reference evidence="2 3" key="1">
    <citation type="submission" date="2023-09" db="EMBL/GenBank/DDBJ databases">
        <title>Multi-omics analysis of a traditional fermented food reveals byproduct-associated fungal strains for waste-to-food upcycling.</title>
        <authorList>
            <consortium name="Lawrence Berkeley National Laboratory"/>
            <person name="Rekdal V.M."/>
            <person name="Villalobos-Escobedo J.M."/>
            <person name="Rodriguez-Valeron N."/>
            <person name="Garcia M.O."/>
            <person name="Vasquez D.P."/>
            <person name="Damayanti I."/>
            <person name="Sorensen P.M."/>
            <person name="Baidoo E.E."/>
            <person name="De Carvalho A.C."/>
            <person name="Riley R."/>
            <person name="Lipzen A."/>
            <person name="He G."/>
            <person name="Yan M."/>
            <person name="Haridas S."/>
            <person name="Daum C."/>
            <person name="Yoshinaga Y."/>
            <person name="Ng V."/>
            <person name="Grigoriev I.V."/>
            <person name="Munk R."/>
            <person name="Nuraida L."/>
            <person name="Wijaya C.H."/>
            <person name="Morales P.-C."/>
            <person name="Keasling J.D."/>
        </authorList>
    </citation>
    <scope>NUCLEOTIDE SEQUENCE [LARGE SCALE GENOMIC DNA]</scope>
    <source>
        <strain evidence="2 3">FGSC 2613</strain>
    </source>
</reference>
<name>A0ABR3D1A5_NEUIN</name>
<comment type="caution">
    <text evidence="2">The sequence shown here is derived from an EMBL/GenBank/DDBJ whole genome shotgun (WGS) entry which is preliminary data.</text>
</comment>
<protein>
    <submittedName>
        <fullName evidence="2">Uncharacterized protein</fullName>
    </submittedName>
</protein>
<evidence type="ECO:0000313" key="3">
    <source>
        <dbReference type="Proteomes" id="UP001451303"/>
    </source>
</evidence>
<dbReference type="EMBL" id="JAVLET010000012">
    <property type="protein sequence ID" value="KAL0466478.1"/>
    <property type="molecule type" value="Genomic_DNA"/>
</dbReference>
<accession>A0ABR3D1A5</accession>
<keyword evidence="1" id="KW-0175">Coiled coil</keyword>
<organism evidence="2 3">
    <name type="scientific">Neurospora intermedia</name>
    <dbReference type="NCBI Taxonomy" id="5142"/>
    <lineage>
        <taxon>Eukaryota</taxon>
        <taxon>Fungi</taxon>
        <taxon>Dikarya</taxon>
        <taxon>Ascomycota</taxon>
        <taxon>Pezizomycotina</taxon>
        <taxon>Sordariomycetes</taxon>
        <taxon>Sordariomycetidae</taxon>
        <taxon>Sordariales</taxon>
        <taxon>Sordariaceae</taxon>
        <taxon>Neurospora</taxon>
    </lineage>
</organism>
<evidence type="ECO:0000313" key="2">
    <source>
        <dbReference type="EMBL" id="KAL0466478.1"/>
    </source>
</evidence>
<dbReference type="Proteomes" id="UP001451303">
    <property type="component" value="Unassembled WGS sequence"/>
</dbReference>
<keyword evidence="3" id="KW-1185">Reference proteome</keyword>
<sequence>MAQITGADQGTMNTPARASLLQQVAEITVDESRAAYLIVTDDEGRMLVDLFKMGQHHRALKIDDATRQLLVNLLHNQAAVDDQAAGQDRLVKNIMGTDKEITELKSQLQTVTSERADLQSRLEGLTRDHDAVKTTNEELTNKLAELQQNQLLSRAREEVQKLRDEMSDFHKAKDENDAIAASKFLEFAELKRKARQQELDIVVLEESYTSLQQILWQARQQISQIQLDLNEMREQAHDNRTEAEQAWAEVTRMDQERTTMQQLAEEIQQSNTALTGQNQEQRLAINSLELDTRHFIRIMGLLTAVQLDLDSWNTALRLVGTPVQGLDELTPFWRVDQSWGETRSMSEYRPGQNSSETLTFCFNLFATLVTSCDEVDWRNTAVQITQCLMRELQGADEAQIYVGFLEEFANLVARLIDQGRLQNNDPLVFSIWQLLACANEMSAGMLGQSTNLLEQRLGGRWRALSRAMRAGYTHVTEEAISNLFRKSEYLRAPGTGVLLDNERLTGARLYIVLDFNPNARALRVMEGRIWSPVAEGGNFGAVCFRGSDDLTVTIPLAHPKDIMWWLHSVDNMEVD</sequence>